<accession>A0A939SQV0</accession>
<gene>
    <name evidence="1" type="ORF">J4727_12170</name>
</gene>
<reference evidence="1" key="1">
    <citation type="submission" date="2021-03" db="EMBL/GenBank/DDBJ databases">
        <title>Molecular epidemiology and mechanisms of colistin and carbapenem resistance in Enterobacteriaceae from clinical isolates, the environment and porcine samples in Pretoria, South Africa.</title>
        <authorList>
            <person name="Bogoshi D."/>
            <person name="Mbelle N.M."/>
            <person name="Naidoo V."/>
            <person name="Osei Sekyere J."/>
        </authorList>
    </citation>
    <scope>NUCLEOTIDE SEQUENCE</scope>
    <source>
        <strain evidence="1">C052</strain>
    </source>
</reference>
<sequence length="62" mass="6812">MLTMEGLLAMPSITKLPHQGVCSFCLEGLPKMPTCCCCVTPCEQPTMERGRCKTLLHGRELS</sequence>
<name>A0A939SQV0_PRORE</name>
<dbReference type="AlphaFoldDB" id="A0A939SQV0"/>
<dbReference type="Proteomes" id="UP000664477">
    <property type="component" value="Unassembled WGS sequence"/>
</dbReference>
<protein>
    <submittedName>
        <fullName evidence="1">Uncharacterized protein</fullName>
    </submittedName>
</protein>
<evidence type="ECO:0000313" key="2">
    <source>
        <dbReference type="Proteomes" id="UP000664477"/>
    </source>
</evidence>
<organism evidence="1 2">
    <name type="scientific">Providencia rettgeri</name>
    <dbReference type="NCBI Taxonomy" id="587"/>
    <lineage>
        <taxon>Bacteria</taxon>
        <taxon>Pseudomonadati</taxon>
        <taxon>Pseudomonadota</taxon>
        <taxon>Gammaproteobacteria</taxon>
        <taxon>Enterobacterales</taxon>
        <taxon>Morganellaceae</taxon>
        <taxon>Providencia</taxon>
    </lineage>
</organism>
<proteinExistence type="predicted"/>
<dbReference type="EMBL" id="JAGETQ010000065">
    <property type="protein sequence ID" value="MBO1916285.1"/>
    <property type="molecule type" value="Genomic_DNA"/>
</dbReference>
<comment type="caution">
    <text evidence="1">The sequence shown here is derived from an EMBL/GenBank/DDBJ whole genome shotgun (WGS) entry which is preliminary data.</text>
</comment>
<feature type="non-terminal residue" evidence="1">
    <location>
        <position position="62"/>
    </location>
</feature>
<evidence type="ECO:0000313" key="1">
    <source>
        <dbReference type="EMBL" id="MBO1916285.1"/>
    </source>
</evidence>